<feature type="domain" description="Nephrocystin 3-like N-terminal" evidence="4">
    <location>
        <begin position="234"/>
        <end position="391"/>
    </location>
</feature>
<dbReference type="Pfam" id="PF24883">
    <property type="entry name" value="NPHP3_N"/>
    <property type="match status" value="1"/>
</dbReference>
<dbReference type="Proteomes" id="UP000799640">
    <property type="component" value="Unassembled WGS sequence"/>
</dbReference>
<sequence>MTDSNDIAMTDRDNIAMTDEDTAVSDRDGIAGPWDAVKNFRDATGVGLFDESLRRFSTADDVLKETVENESKFKKWRHDGERITKFRSVLKNFLDPLEDSSKDCVGCFEISAVFTAITLLVDAANNVSADYDKLLVIFDELNAFLGGLNVLKGHIPHTPEIRRCITDIFTTIITIIGLSMKAMKRGRIGGFARNIAGENKELTAAYKHLQLALSQEDRLSVTDYEEVRRKLLRGTATWTFEEPAFPEWERVSKPVLLLSGGPGCGKSLLSTKAIERLLEKADQQSGRDAVGYYYFHDNDPRMQSVLSALCTMVYQIADRNERFRVLATQTCSKSPTHSMATISSVWNDYIVSAFGPSSPCNLTLVFDGIDEAVHEDTRRFLDLLRDSLRDGKIGEVSLSTIGVSSESNFADIVRFIDDKYDMYIKISKSRKFRQQVTSLLRHKADGMFLWVDLMYREAGDIKQPKRLLKMLESTPSDLTAPYDRIFSRIEDQASSKVAAQPRELFSFVVHSNGSFSLLLNDIIRCATKDELFDAETIIARTCSSLFVAEDSAFLDELDSESETDNEAVGEDEFRVDGNVPRSSLEDAHASKDELDGLDSESESDNEAADKDEEMRLNSTYVYLRHASLGDYLRNSSTKSSLVISACDFPMYRVLHMRRIMYQVSDPPRSLWEWTLSNFLTWLSDLDEKTVSAESTALVVESLAEMFRSELTIKKIWYPKTIYASSFSSEHLFFGFSIVLMHPTRATVLKWLKRAVELRPRTLAPDILEWAHKIVEHPAMLLVSVSMVCITEWLDYEGNEDERFRIAWFCVSL</sequence>
<name>A0A6G1HN98_9PEZI</name>
<feature type="region of interest" description="Disordered" evidence="2">
    <location>
        <begin position="558"/>
        <end position="611"/>
    </location>
</feature>
<dbReference type="AlphaFoldDB" id="A0A6G1HN98"/>
<dbReference type="Gene3D" id="3.40.50.300">
    <property type="entry name" value="P-loop containing nucleotide triphosphate hydrolases"/>
    <property type="match status" value="1"/>
</dbReference>
<evidence type="ECO:0000313" key="6">
    <source>
        <dbReference type="Proteomes" id="UP000799640"/>
    </source>
</evidence>
<dbReference type="PANTHER" id="PTHR10039">
    <property type="entry name" value="AMELOGENIN"/>
    <property type="match status" value="1"/>
</dbReference>
<dbReference type="InterPro" id="IPR027417">
    <property type="entry name" value="P-loop_NTPase"/>
</dbReference>
<feature type="compositionally biased region" description="Acidic residues" evidence="2">
    <location>
        <begin position="595"/>
        <end position="611"/>
    </location>
</feature>
<dbReference type="OrthoDB" id="3753627at2759"/>
<dbReference type="InterPro" id="IPR056884">
    <property type="entry name" value="NPHP3-like_N"/>
</dbReference>
<gene>
    <name evidence="5" type="ORF">EJ06DRAFT_550928</name>
</gene>
<keyword evidence="1" id="KW-0677">Repeat</keyword>
<dbReference type="InterPro" id="IPR031350">
    <property type="entry name" value="Goodbye_dom"/>
</dbReference>
<evidence type="ECO:0000259" key="3">
    <source>
        <dbReference type="Pfam" id="PF17109"/>
    </source>
</evidence>
<evidence type="ECO:0000256" key="1">
    <source>
        <dbReference type="ARBA" id="ARBA00022737"/>
    </source>
</evidence>
<organism evidence="5 6">
    <name type="scientific">Trichodelitschia bisporula</name>
    <dbReference type="NCBI Taxonomy" id="703511"/>
    <lineage>
        <taxon>Eukaryota</taxon>
        <taxon>Fungi</taxon>
        <taxon>Dikarya</taxon>
        <taxon>Ascomycota</taxon>
        <taxon>Pezizomycotina</taxon>
        <taxon>Dothideomycetes</taxon>
        <taxon>Dothideomycetes incertae sedis</taxon>
        <taxon>Phaeotrichales</taxon>
        <taxon>Phaeotrichaceae</taxon>
        <taxon>Trichodelitschia</taxon>
    </lineage>
</organism>
<reference evidence="5" key="1">
    <citation type="journal article" date="2020" name="Stud. Mycol.">
        <title>101 Dothideomycetes genomes: a test case for predicting lifestyles and emergence of pathogens.</title>
        <authorList>
            <person name="Haridas S."/>
            <person name="Albert R."/>
            <person name="Binder M."/>
            <person name="Bloem J."/>
            <person name="Labutti K."/>
            <person name="Salamov A."/>
            <person name="Andreopoulos B."/>
            <person name="Baker S."/>
            <person name="Barry K."/>
            <person name="Bills G."/>
            <person name="Bluhm B."/>
            <person name="Cannon C."/>
            <person name="Castanera R."/>
            <person name="Culley D."/>
            <person name="Daum C."/>
            <person name="Ezra D."/>
            <person name="Gonzalez J."/>
            <person name="Henrissat B."/>
            <person name="Kuo A."/>
            <person name="Liang C."/>
            <person name="Lipzen A."/>
            <person name="Lutzoni F."/>
            <person name="Magnuson J."/>
            <person name="Mondo S."/>
            <person name="Nolan M."/>
            <person name="Ohm R."/>
            <person name="Pangilinan J."/>
            <person name="Park H.-J."/>
            <person name="Ramirez L."/>
            <person name="Alfaro M."/>
            <person name="Sun H."/>
            <person name="Tritt A."/>
            <person name="Yoshinaga Y."/>
            <person name="Zwiers L.-H."/>
            <person name="Turgeon B."/>
            <person name="Goodwin S."/>
            <person name="Spatafora J."/>
            <person name="Crous P."/>
            <person name="Grigoriev I."/>
        </authorList>
    </citation>
    <scope>NUCLEOTIDE SEQUENCE</scope>
    <source>
        <strain evidence="5">CBS 262.69</strain>
    </source>
</reference>
<proteinExistence type="predicted"/>
<evidence type="ECO:0000256" key="2">
    <source>
        <dbReference type="SAM" id="MobiDB-lite"/>
    </source>
</evidence>
<feature type="domain" description="Fungal STAND N-terminal Goodbye" evidence="3">
    <location>
        <begin position="35"/>
        <end position="149"/>
    </location>
</feature>
<protein>
    <submittedName>
        <fullName evidence="5">Uncharacterized protein</fullName>
    </submittedName>
</protein>
<accession>A0A6G1HN98</accession>
<feature type="compositionally biased region" description="Basic and acidic residues" evidence="2">
    <location>
        <begin position="583"/>
        <end position="594"/>
    </location>
</feature>
<dbReference type="Pfam" id="PF17109">
    <property type="entry name" value="Goodbye"/>
    <property type="match status" value="1"/>
</dbReference>
<evidence type="ECO:0000313" key="5">
    <source>
        <dbReference type="EMBL" id="KAF2397384.1"/>
    </source>
</evidence>
<keyword evidence="6" id="KW-1185">Reference proteome</keyword>
<feature type="compositionally biased region" description="Acidic residues" evidence="2">
    <location>
        <begin position="558"/>
        <end position="570"/>
    </location>
</feature>
<evidence type="ECO:0000259" key="4">
    <source>
        <dbReference type="Pfam" id="PF24883"/>
    </source>
</evidence>
<dbReference type="PANTHER" id="PTHR10039:SF17">
    <property type="entry name" value="FUNGAL STAND N-TERMINAL GOODBYE DOMAIN-CONTAINING PROTEIN-RELATED"/>
    <property type="match status" value="1"/>
</dbReference>
<dbReference type="EMBL" id="ML996703">
    <property type="protein sequence ID" value="KAF2397384.1"/>
    <property type="molecule type" value="Genomic_DNA"/>
</dbReference>